<evidence type="ECO:0000313" key="2">
    <source>
        <dbReference type="EMBL" id="CVK31289.1"/>
    </source>
</evidence>
<organism evidence="2 3">
    <name type="scientific">Methanoculleus bourgensis</name>
    <dbReference type="NCBI Taxonomy" id="83986"/>
    <lineage>
        <taxon>Archaea</taxon>
        <taxon>Methanobacteriati</taxon>
        <taxon>Methanobacteriota</taxon>
        <taxon>Stenosarchaea group</taxon>
        <taxon>Methanomicrobia</taxon>
        <taxon>Methanomicrobiales</taxon>
        <taxon>Methanomicrobiaceae</taxon>
        <taxon>Methanoculleus</taxon>
    </lineage>
</organism>
<keyword evidence="1" id="KW-0812">Transmembrane</keyword>
<keyword evidence="1" id="KW-1133">Transmembrane helix</keyword>
<proteinExistence type="predicted"/>
<evidence type="ECO:0000313" key="3">
    <source>
        <dbReference type="Proteomes" id="UP000069850"/>
    </source>
</evidence>
<sequence length="101" mass="11265">MRIVFIDGGERRITLARSVVFYVIAAAILLLRYLVLGYPVTPLLQAIVLVGIASFPILYLRERRRAPGGVADDRLTISGLMRHPVGFVNYPARPWFLARGA</sequence>
<dbReference type="AlphaFoldDB" id="A0A0X3BHD6"/>
<feature type="transmembrane region" description="Helical" evidence="1">
    <location>
        <begin position="42"/>
        <end position="60"/>
    </location>
</feature>
<keyword evidence="1" id="KW-0472">Membrane</keyword>
<dbReference type="Proteomes" id="UP000069850">
    <property type="component" value="Chromosome 1"/>
</dbReference>
<feature type="transmembrane region" description="Helical" evidence="1">
    <location>
        <begin position="19"/>
        <end position="36"/>
    </location>
</feature>
<gene>
    <name evidence="2" type="ORF">MMAB1_0072</name>
</gene>
<dbReference type="KEGG" id="mema:MMAB1_0072"/>
<accession>A0A0X3BHD6</accession>
<evidence type="ECO:0000256" key="1">
    <source>
        <dbReference type="SAM" id="Phobius"/>
    </source>
</evidence>
<protein>
    <submittedName>
        <fullName evidence="2">Uncharacterized protein</fullName>
    </submittedName>
</protein>
<reference evidence="2 3" key="1">
    <citation type="submission" date="2016-01" db="EMBL/GenBank/DDBJ databases">
        <authorList>
            <person name="Manzoor S."/>
        </authorList>
    </citation>
    <scope>NUCLEOTIDE SEQUENCE [LARGE SCALE GENOMIC DNA]</scope>
    <source>
        <strain evidence="2">Methanoculleus sp MAB1</strain>
    </source>
</reference>
<name>A0A0X3BHD6_9EURY</name>
<dbReference type="EMBL" id="LT158599">
    <property type="protein sequence ID" value="CVK31289.1"/>
    <property type="molecule type" value="Genomic_DNA"/>
</dbReference>